<evidence type="ECO:0000313" key="3">
    <source>
        <dbReference type="Proteomes" id="UP001500928"/>
    </source>
</evidence>
<proteinExistence type="predicted"/>
<feature type="region of interest" description="Disordered" evidence="1">
    <location>
        <begin position="113"/>
        <end position="147"/>
    </location>
</feature>
<evidence type="ECO:0000313" key="2">
    <source>
        <dbReference type="EMBL" id="GAA4773110.1"/>
    </source>
</evidence>
<protein>
    <submittedName>
        <fullName evidence="2">Uncharacterized protein</fullName>
    </submittedName>
</protein>
<sequence>MTVTTQRPDVRPTFSIGEVVEVKPAEEILAGLDERGELDALPFMPEMLPFCGRRFVVDSIAHKTCDTATWTGLRRLEDTVHLTGLRCDGQAHGGCQAGCLIFWKTAWLTRVSGPTQDRNGSTPIPLQLRAPEPSTPGVSPPPSACSGCTPERLTEVAHGACRPREAGSDEPVYSCQATELTRAAPVGIPLWDVTQYVRDVRSGNAPARQVLRGIAIGAFNRMQDLTRDKLPERLRIRGGRRYPFIRGTAHRTPVESLGLQPGEWVRVKSLEQISATLNAENLNRGMAFDREQLKYCGRTARVLRRVEHIIDESTGRMQTMKTPCIVLADVVCTADYHRSCPRRVYAYWREIWLERVPTPLTASRAAGDNP</sequence>
<keyword evidence="3" id="KW-1185">Reference proteome</keyword>
<name>A0ABP9A577_9PSEU</name>
<gene>
    <name evidence="2" type="ORF">GCM10023200_01890</name>
</gene>
<organism evidence="2 3">
    <name type="scientific">Actinomycetospora chlora</name>
    <dbReference type="NCBI Taxonomy" id="663608"/>
    <lineage>
        <taxon>Bacteria</taxon>
        <taxon>Bacillati</taxon>
        <taxon>Actinomycetota</taxon>
        <taxon>Actinomycetes</taxon>
        <taxon>Pseudonocardiales</taxon>
        <taxon>Pseudonocardiaceae</taxon>
        <taxon>Actinomycetospora</taxon>
    </lineage>
</organism>
<dbReference type="Proteomes" id="UP001500928">
    <property type="component" value="Unassembled WGS sequence"/>
</dbReference>
<evidence type="ECO:0000256" key="1">
    <source>
        <dbReference type="SAM" id="MobiDB-lite"/>
    </source>
</evidence>
<comment type="caution">
    <text evidence="2">The sequence shown here is derived from an EMBL/GenBank/DDBJ whole genome shotgun (WGS) entry which is preliminary data.</text>
</comment>
<reference evidence="3" key="1">
    <citation type="journal article" date="2019" name="Int. J. Syst. Evol. Microbiol.">
        <title>The Global Catalogue of Microorganisms (GCM) 10K type strain sequencing project: providing services to taxonomists for standard genome sequencing and annotation.</title>
        <authorList>
            <consortium name="The Broad Institute Genomics Platform"/>
            <consortium name="The Broad Institute Genome Sequencing Center for Infectious Disease"/>
            <person name="Wu L."/>
            <person name="Ma J."/>
        </authorList>
    </citation>
    <scope>NUCLEOTIDE SEQUENCE [LARGE SCALE GENOMIC DNA]</scope>
    <source>
        <strain evidence="3">JCM 17979</strain>
    </source>
</reference>
<feature type="compositionally biased region" description="Polar residues" evidence="1">
    <location>
        <begin position="113"/>
        <end position="124"/>
    </location>
</feature>
<dbReference type="EMBL" id="BAABHO010000001">
    <property type="protein sequence ID" value="GAA4773110.1"/>
    <property type="molecule type" value="Genomic_DNA"/>
</dbReference>
<accession>A0ABP9A577</accession>